<accession>A0A2M4DHJ7</accession>
<organism evidence="2">
    <name type="scientific">Anopheles darlingi</name>
    <name type="common">Mosquito</name>
    <dbReference type="NCBI Taxonomy" id="43151"/>
    <lineage>
        <taxon>Eukaryota</taxon>
        <taxon>Metazoa</taxon>
        <taxon>Ecdysozoa</taxon>
        <taxon>Arthropoda</taxon>
        <taxon>Hexapoda</taxon>
        <taxon>Insecta</taxon>
        <taxon>Pterygota</taxon>
        <taxon>Neoptera</taxon>
        <taxon>Endopterygota</taxon>
        <taxon>Diptera</taxon>
        <taxon>Nematocera</taxon>
        <taxon>Culicoidea</taxon>
        <taxon>Culicidae</taxon>
        <taxon>Anophelinae</taxon>
        <taxon>Anopheles</taxon>
    </lineage>
</organism>
<keyword evidence="1" id="KW-0812">Transmembrane</keyword>
<evidence type="ECO:0000313" key="2">
    <source>
        <dbReference type="EMBL" id="MBW77011.1"/>
    </source>
</evidence>
<keyword evidence="1" id="KW-0472">Membrane</keyword>
<evidence type="ECO:0000256" key="1">
    <source>
        <dbReference type="SAM" id="Phobius"/>
    </source>
</evidence>
<feature type="transmembrane region" description="Helical" evidence="1">
    <location>
        <begin position="6"/>
        <end position="24"/>
    </location>
</feature>
<keyword evidence="1" id="KW-1133">Transmembrane helix</keyword>
<proteinExistence type="predicted"/>
<dbReference type="EMBL" id="GGFL01012833">
    <property type="protein sequence ID" value="MBW77011.1"/>
    <property type="molecule type" value="Transcribed_RNA"/>
</dbReference>
<sequence length="74" mass="8505">MPVLTITITITMITGTFLTPVSMIDRSRLAALAIPDPSIFQHRSLKRSRMERRTMRCLRFRLKQPKLLAGSYPC</sequence>
<dbReference type="AlphaFoldDB" id="A0A2M4DHJ7"/>
<protein>
    <submittedName>
        <fullName evidence="2">Putative secreted protein</fullName>
    </submittedName>
</protein>
<name>A0A2M4DHJ7_ANODA</name>
<reference evidence="2" key="1">
    <citation type="submission" date="2018-01" db="EMBL/GenBank/DDBJ databases">
        <title>An insight into the sialome of Amazonian anophelines.</title>
        <authorList>
            <person name="Ribeiro J.M."/>
            <person name="Scarpassa V."/>
            <person name="Calvo E."/>
        </authorList>
    </citation>
    <scope>NUCLEOTIDE SEQUENCE</scope>
</reference>